<dbReference type="Pfam" id="PF07715">
    <property type="entry name" value="Plug"/>
    <property type="match status" value="1"/>
</dbReference>
<organism evidence="8 9">
    <name type="scientific">Thalassotalea profundi</name>
    <dbReference type="NCBI Taxonomy" id="2036687"/>
    <lineage>
        <taxon>Bacteria</taxon>
        <taxon>Pseudomonadati</taxon>
        <taxon>Pseudomonadota</taxon>
        <taxon>Gammaproteobacteria</taxon>
        <taxon>Alteromonadales</taxon>
        <taxon>Colwelliaceae</taxon>
        <taxon>Thalassotalea</taxon>
    </lineage>
</organism>
<keyword evidence="3" id="KW-0998">Cell outer membrane</keyword>
<gene>
    <name evidence="8" type="primary">fecA</name>
    <name evidence="8" type="ORF">GCM10011501_16630</name>
</gene>
<comment type="subcellular location">
    <subcellularLocation>
        <location evidence="1 4">Cell outer membrane</location>
    </subcellularLocation>
</comment>
<feature type="domain" description="TonB-dependent receptor-like beta-barrel" evidence="6">
    <location>
        <begin position="406"/>
        <end position="860"/>
    </location>
</feature>
<dbReference type="InterPro" id="IPR037066">
    <property type="entry name" value="Plug_dom_sf"/>
</dbReference>
<dbReference type="Pfam" id="PF00593">
    <property type="entry name" value="TonB_dep_Rec_b-barrel"/>
    <property type="match status" value="1"/>
</dbReference>
<evidence type="ECO:0000313" key="9">
    <source>
        <dbReference type="Proteomes" id="UP000626370"/>
    </source>
</evidence>
<protein>
    <submittedName>
        <fullName evidence="8">TonB-dependent receptor</fullName>
    </submittedName>
</protein>
<name>A0ABQ3IQ73_9GAMM</name>
<dbReference type="EMBL" id="BNAH01000005">
    <property type="protein sequence ID" value="GHE87769.1"/>
    <property type="molecule type" value="Genomic_DNA"/>
</dbReference>
<keyword evidence="9" id="KW-1185">Reference proteome</keyword>
<evidence type="ECO:0000313" key="8">
    <source>
        <dbReference type="EMBL" id="GHE87769.1"/>
    </source>
</evidence>
<proteinExistence type="inferred from homology"/>
<evidence type="ECO:0000256" key="3">
    <source>
        <dbReference type="ARBA" id="ARBA00023237"/>
    </source>
</evidence>
<comment type="similarity">
    <text evidence="4">Belongs to the TonB-dependent receptor family.</text>
</comment>
<keyword evidence="4" id="KW-0798">TonB box</keyword>
<keyword evidence="5" id="KW-0732">Signal</keyword>
<evidence type="ECO:0000256" key="2">
    <source>
        <dbReference type="ARBA" id="ARBA00023136"/>
    </source>
</evidence>
<dbReference type="PANTHER" id="PTHR40980">
    <property type="entry name" value="PLUG DOMAIN-CONTAINING PROTEIN"/>
    <property type="match status" value="1"/>
</dbReference>
<evidence type="ECO:0000259" key="7">
    <source>
        <dbReference type="Pfam" id="PF07715"/>
    </source>
</evidence>
<feature type="chain" id="PRO_5045669313" evidence="5">
    <location>
        <begin position="33"/>
        <end position="892"/>
    </location>
</feature>
<dbReference type="RefSeq" id="WP_189377794.1">
    <property type="nucleotide sequence ID" value="NZ_BNAH01000005.1"/>
</dbReference>
<dbReference type="Proteomes" id="UP000626370">
    <property type="component" value="Unassembled WGS sequence"/>
</dbReference>
<keyword evidence="8" id="KW-0675">Receptor</keyword>
<dbReference type="InterPro" id="IPR036942">
    <property type="entry name" value="Beta-barrel_TonB_sf"/>
</dbReference>
<keyword evidence="2 4" id="KW-0472">Membrane</keyword>
<evidence type="ECO:0000256" key="4">
    <source>
        <dbReference type="RuleBase" id="RU003357"/>
    </source>
</evidence>
<reference evidence="9" key="1">
    <citation type="journal article" date="2019" name="Int. J. Syst. Evol. Microbiol.">
        <title>The Global Catalogue of Microorganisms (GCM) 10K type strain sequencing project: providing services to taxonomists for standard genome sequencing and annotation.</title>
        <authorList>
            <consortium name="The Broad Institute Genomics Platform"/>
            <consortium name="The Broad Institute Genome Sequencing Center for Infectious Disease"/>
            <person name="Wu L."/>
            <person name="Ma J."/>
        </authorList>
    </citation>
    <scope>NUCLEOTIDE SEQUENCE [LARGE SCALE GENOMIC DNA]</scope>
    <source>
        <strain evidence="9">CGMCC 1.15922</strain>
    </source>
</reference>
<dbReference type="SUPFAM" id="SSF56935">
    <property type="entry name" value="Porins"/>
    <property type="match status" value="1"/>
</dbReference>
<dbReference type="PANTHER" id="PTHR40980:SF5">
    <property type="entry name" value="TONB-DEPENDENT RECEPTOR"/>
    <property type="match status" value="1"/>
</dbReference>
<feature type="domain" description="TonB-dependent receptor plug" evidence="7">
    <location>
        <begin position="66"/>
        <end position="153"/>
    </location>
</feature>
<dbReference type="InterPro" id="IPR012910">
    <property type="entry name" value="Plug_dom"/>
</dbReference>
<comment type="caution">
    <text evidence="8">The sequence shown here is derived from an EMBL/GenBank/DDBJ whole genome shotgun (WGS) entry which is preliminary data.</text>
</comment>
<dbReference type="Gene3D" id="2.170.130.10">
    <property type="entry name" value="TonB-dependent receptor, plug domain"/>
    <property type="match status" value="1"/>
</dbReference>
<evidence type="ECO:0000256" key="1">
    <source>
        <dbReference type="ARBA" id="ARBA00004442"/>
    </source>
</evidence>
<dbReference type="InterPro" id="IPR000531">
    <property type="entry name" value="Beta-barrel_TonB"/>
</dbReference>
<accession>A0ABQ3IQ73</accession>
<sequence length="892" mass="100277">MKERTNRNNRQHNISRLAIAVLASISTFSTFAEEINEDAAIEEVVVKASRLKGTASAVIAERKNQAFVADILGAEQISRTGDSDAAAALRRVTGLTLVDGKFIYVRGLGERYSSTQLNGASVPSPDPTRTVIPLDLFPAPIIESLSVQKSYSPSMPAHFGGGNVDIRLKTIPSEFIFNIGGNIGGNTDNFDDGYFYSGGGNDWRGEDDGTRAAPQTLQSMWNSYQPLSSLSQSENREIAAQLNRDYDSEMQSIDQDYGLDLTIGNRWEHGEKRWGVLAAISYDNQWEVNELYEGQDFRLNTDDTWSLVRGFDQVQTTEHSVTLSGMLNLGFELNRNHRLDYSLIVLRDTADTMKEKLGNTNNVLLSDGLRVRDSEVSYEEREMIANQFRGTHNIPKLMNLGVDWKYSDSRSNRYAPGNISTRFILLDENEDGQFDLQNESSLRNATTASRYTFQNLDDAVENYGINFSLPLMFGSTEIELKAGSDFIKKHREAFARRIDVNTLAFDNADFNGYQLSTVLSDDVLLNNPLKGSEVILRDTSVKGDDYYSAQMIDAYYFEADVFLSNTWRISGGLRWEDYRQVVAPLDPATGQFVLPAEPTTEDLNDLAFQEDDIYSALALTYIMDEEVQFRFSYGETTVRPDIREVAPTTYLDPLTTYPVRGTAGIETTEVKNYDARWEWYMDTGENLSVGLFYKDMLNPIESVQSPGQDGPPLVVIANADDGEVYGVEVEFMKDFAFLGDFWGMNGNDFFLSGNVTLSDSEININTQRVVEQTKVSAAITNPTRRMTGHSEYVVNLNLGYDAPNGNHSVTLAYNVFGERIILPGIEGQDDKYEQPFHSLDLVYTYYPSFSSTVKLKVQNLMNEEKEIHFSDTLFRSETKGIGFDLSFKYDFQ</sequence>
<feature type="signal peptide" evidence="5">
    <location>
        <begin position="1"/>
        <end position="32"/>
    </location>
</feature>
<evidence type="ECO:0000256" key="5">
    <source>
        <dbReference type="SAM" id="SignalP"/>
    </source>
</evidence>
<dbReference type="Gene3D" id="2.40.170.20">
    <property type="entry name" value="TonB-dependent receptor, beta-barrel domain"/>
    <property type="match status" value="1"/>
</dbReference>
<evidence type="ECO:0000259" key="6">
    <source>
        <dbReference type="Pfam" id="PF00593"/>
    </source>
</evidence>